<evidence type="ECO:0000256" key="3">
    <source>
        <dbReference type="SAM" id="SignalP"/>
    </source>
</evidence>
<reference evidence="7" key="1">
    <citation type="submission" date="2017-11" db="EMBL/GenBank/DDBJ databases">
        <authorList>
            <person name="Watanabe M."/>
            <person name="Kojima H."/>
        </authorList>
    </citation>
    <scope>NUCLEOTIDE SEQUENCE [LARGE SCALE GENOMIC DNA]</scope>
    <source>
        <strain evidence="7">Tokyo 01</strain>
    </source>
</reference>
<reference evidence="7" key="2">
    <citation type="submission" date="2019-01" db="EMBL/GenBank/DDBJ databases">
        <title>Genome sequence of Desulfonema ishimotonii strain Tokyo 01.</title>
        <authorList>
            <person name="Fukui M."/>
        </authorList>
    </citation>
    <scope>NUCLEOTIDE SEQUENCE [LARGE SCALE GENOMIC DNA]</scope>
    <source>
        <strain evidence="7">Tokyo 01</strain>
    </source>
</reference>
<evidence type="ECO:0000259" key="5">
    <source>
        <dbReference type="Pfam" id="PF13448"/>
    </source>
</evidence>
<evidence type="ECO:0000313" key="7">
    <source>
        <dbReference type="Proteomes" id="UP000288096"/>
    </source>
</evidence>
<protein>
    <recommendedName>
        <fullName evidence="8">Dockerin domain-containing protein</fullName>
    </recommendedName>
</protein>
<keyword evidence="2" id="KW-0106">Calcium</keyword>
<evidence type="ECO:0000256" key="2">
    <source>
        <dbReference type="ARBA" id="ARBA00022837"/>
    </source>
</evidence>
<feature type="signal peptide" evidence="3">
    <location>
        <begin position="1"/>
        <end position="33"/>
    </location>
</feature>
<proteinExistence type="predicted"/>
<dbReference type="InterPro" id="IPR008707">
    <property type="entry name" value="B-propeller_PilY1"/>
</dbReference>
<dbReference type="InterPro" id="IPR018247">
    <property type="entry name" value="EF_Hand_1_Ca_BS"/>
</dbReference>
<name>A0A401FU50_9BACT</name>
<feature type="domain" description="DUF4114" evidence="5">
    <location>
        <begin position="337"/>
        <end position="371"/>
    </location>
</feature>
<dbReference type="GO" id="GO:0046872">
    <property type="term" value="F:metal ion binding"/>
    <property type="evidence" value="ECO:0007669"/>
    <property type="project" value="UniProtKB-KW"/>
</dbReference>
<organism evidence="6 7">
    <name type="scientific">Desulfonema ishimotonii</name>
    <dbReference type="NCBI Taxonomy" id="45657"/>
    <lineage>
        <taxon>Bacteria</taxon>
        <taxon>Pseudomonadati</taxon>
        <taxon>Thermodesulfobacteriota</taxon>
        <taxon>Desulfobacteria</taxon>
        <taxon>Desulfobacterales</taxon>
        <taxon>Desulfococcaceae</taxon>
        <taxon>Desulfonema</taxon>
    </lineage>
</organism>
<dbReference type="OrthoDB" id="7156875at2"/>
<feature type="chain" id="PRO_5019420315" description="Dockerin domain-containing protein" evidence="3">
    <location>
        <begin position="34"/>
        <end position="1360"/>
    </location>
</feature>
<dbReference type="InterPro" id="IPR025193">
    <property type="entry name" value="DUF4114"/>
</dbReference>
<dbReference type="EMBL" id="BEXT01000001">
    <property type="protein sequence ID" value="GBC60496.1"/>
    <property type="molecule type" value="Genomic_DNA"/>
</dbReference>
<feature type="domain" description="PilY1 beta-propeller" evidence="4">
    <location>
        <begin position="784"/>
        <end position="1121"/>
    </location>
</feature>
<evidence type="ECO:0000256" key="1">
    <source>
        <dbReference type="ARBA" id="ARBA00022723"/>
    </source>
</evidence>
<dbReference type="Proteomes" id="UP000288096">
    <property type="component" value="Unassembled WGS sequence"/>
</dbReference>
<evidence type="ECO:0000313" key="6">
    <source>
        <dbReference type="EMBL" id="GBC60496.1"/>
    </source>
</evidence>
<dbReference type="PROSITE" id="PS00018">
    <property type="entry name" value="EF_HAND_1"/>
    <property type="match status" value="1"/>
</dbReference>
<gene>
    <name evidence="6" type="ORF">DENIS_1449</name>
</gene>
<comment type="caution">
    <text evidence="6">The sequence shown here is derived from an EMBL/GenBank/DDBJ whole genome shotgun (WGS) entry which is preliminary data.</text>
</comment>
<accession>A0A401FU50</accession>
<keyword evidence="7" id="KW-1185">Reference proteome</keyword>
<sequence>METEIGDFVVRRKMKILLTLLAICMLMTFPASGDADGSSDLQISSDDNAGWSSTETVFADYGSGFDPDQFDLDNVDVSYDGKLFLNAFSYCPDPNELIVPVEAEVCCTFLYEGSGPASDFGWMLYNQVTDSSGNFKGWDYVRDNGLAQPVFNQIKDDNETGGCCAGGNGVFDENYGNENFPTANEEALAGYDDGSGVLFEADGDGQVTPKDMKKSLGSFAGGVELVFFLSVNQRYTSADADDVFFTKTAWNPDAYISSCVPGPGDEHWIDETNRVFYKEYKTGEMLTGETSSCRMESAWLTEPAFLRLVNHFEILPSGLHSVKIQKNVTGEFPHVIMVSSDRNQGQWLMGWEDLSGGGDADYNDLLFLITMKMSGEVSLKTKHAISPYNPDLFYKSATIEVFDNIPGSESGCGSSGEITYFISPDGGNKWIEITEWDVVMRSDENGNTYETVADWTPGTPEYTYRSASVDFQALGISGDKLIWKAEMKSEGGCAPGIINVKLNSSFFQSAILSHTSAAVQANVVYTGKYATPGGDWPADEQWLRGHLTATRIYDPAIPVNGDDTATSTHSLWDAGQRLASVNPSARKIYSPEIGGAGIVDADDPEIIAGLVGNGVQDEFTGKLNLPEGATLWPGSLFIADEEGREVFNDVHVKEMMAQSGRSETGGRINRSTGEFSITYSPSRVPRPGKRILAWYRYYNAFGDLREVSSRTITYEDLCLTGDDSCDFDEDGAVDENDADWLTNWVRGYKDGKHTAKTWLLGAIDHSTPAFCAPPGLPEWYDTLACEEKESYLRFREEQKERRSVLYAGAKDGMLHAFDAGAFRWGDNPKTPTVTERHGYFKWKGSTSGTADYGDGDELWAFIPADLLSRLKHNVAADDASVGVDGSPVIADVFVNDAWRTVLICGEGTGGESVFCLDVTEPETPRFMWEFIDADMFGTRSAPVIARVLTDNGSKWAAFFVSDTVATDCDSDEESDYCYPSVFVVDVADGSLIQRIFLDSEADGKNGIPAGPPAVLDMDGNGFADRFYLGTDKGFMYKVNMPDDGASFNEADDCIIAASNGNTVTTPNQPIYAAPAVVKKDGQATLFFGTGDSPFKSDSVSGAQYHFFAYTDQSDKMACGTVDLDWFITLPSGYKVFAPAAADDANVYLTTSTADTESLYDFSGTTYSDRSASSGQKRDTDSMTVSVVTYSVVTYPDSGNNTKIISRYDITLASSPGGIGNLYALSQKNEEYVNGTAVVIGDTVSLPVIADRHVYVNTIFNGLKSFGSGSYNNITGEGTLKNAIRILKMLAGDSSEIVTTDMDMSGDGKVGIEDVVYILRTISETQAPSQSGGAQEGAGANKDYYGDDASGTDLFGETNGF</sequence>
<dbReference type="Pfam" id="PF13448">
    <property type="entry name" value="DUF4114"/>
    <property type="match status" value="1"/>
</dbReference>
<evidence type="ECO:0008006" key="8">
    <source>
        <dbReference type="Google" id="ProtNLM"/>
    </source>
</evidence>
<keyword evidence="1" id="KW-0479">Metal-binding</keyword>
<dbReference type="Pfam" id="PF05567">
    <property type="entry name" value="T4P_PilY1"/>
    <property type="match status" value="1"/>
</dbReference>
<evidence type="ECO:0000259" key="4">
    <source>
        <dbReference type="Pfam" id="PF05567"/>
    </source>
</evidence>
<keyword evidence="3" id="KW-0732">Signal</keyword>